<proteinExistence type="predicted"/>
<protein>
    <submittedName>
        <fullName evidence="1">Uncharacterized protein</fullName>
    </submittedName>
</protein>
<dbReference type="Proteomes" id="UP001500840">
    <property type="component" value="Unassembled WGS sequence"/>
</dbReference>
<accession>A0ABP8MT71</accession>
<comment type="caution">
    <text evidence="1">The sequence shown here is derived from an EMBL/GenBank/DDBJ whole genome shotgun (WGS) entry which is preliminary data.</text>
</comment>
<organism evidence="1 2">
    <name type="scientific">Novipirellula rosea</name>
    <dbReference type="NCBI Taxonomy" id="1031540"/>
    <lineage>
        <taxon>Bacteria</taxon>
        <taxon>Pseudomonadati</taxon>
        <taxon>Planctomycetota</taxon>
        <taxon>Planctomycetia</taxon>
        <taxon>Pirellulales</taxon>
        <taxon>Pirellulaceae</taxon>
        <taxon>Novipirellula</taxon>
    </lineage>
</organism>
<dbReference type="EMBL" id="BAABGA010000035">
    <property type="protein sequence ID" value="GAA4454610.1"/>
    <property type="molecule type" value="Genomic_DNA"/>
</dbReference>
<gene>
    <name evidence="1" type="ORF">GCM10023156_27320</name>
</gene>
<evidence type="ECO:0000313" key="2">
    <source>
        <dbReference type="Proteomes" id="UP001500840"/>
    </source>
</evidence>
<keyword evidence="2" id="KW-1185">Reference proteome</keyword>
<sequence>MSPVAKQQHIGVERIAAGQHAITRPQIQTTFDSVGILSVTSKTLFVQQRFDVKSEQLLAFANAVELRAQRSRGSEKE</sequence>
<evidence type="ECO:0000313" key="1">
    <source>
        <dbReference type="EMBL" id="GAA4454610.1"/>
    </source>
</evidence>
<reference evidence="2" key="1">
    <citation type="journal article" date="2019" name="Int. J. Syst. Evol. Microbiol.">
        <title>The Global Catalogue of Microorganisms (GCM) 10K type strain sequencing project: providing services to taxonomists for standard genome sequencing and annotation.</title>
        <authorList>
            <consortium name="The Broad Institute Genomics Platform"/>
            <consortium name="The Broad Institute Genome Sequencing Center for Infectious Disease"/>
            <person name="Wu L."/>
            <person name="Ma J."/>
        </authorList>
    </citation>
    <scope>NUCLEOTIDE SEQUENCE [LARGE SCALE GENOMIC DNA]</scope>
    <source>
        <strain evidence="2">JCM 17759</strain>
    </source>
</reference>
<name>A0ABP8MT71_9BACT</name>